<dbReference type="InterPro" id="IPR016181">
    <property type="entry name" value="Acyl_CoA_acyltransferase"/>
</dbReference>
<dbReference type="Pfam" id="PF13302">
    <property type="entry name" value="Acetyltransf_3"/>
    <property type="match status" value="1"/>
</dbReference>
<accession>A0A7V7QID9</accession>
<keyword evidence="3" id="KW-1185">Reference proteome</keyword>
<evidence type="ECO:0000259" key="1">
    <source>
        <dbReference type="PROSITE" id="PS51186"/>
    </source>
</evidence>
<proteinExistence type="predicted"/>
<reference evidence="2 3" key="1">
    <citation type="submission" date="2019-09" db="EMBL/GenBank/DDBJ databases">
        <authorList>
            <person name="Valk L.C."/>
        </authorList>
    </citation>
    <scope>NUCLEOTIDE SEQUENCE [LARGE SCALE GENOMIC DNA]</scope>
    <source>
        <strain evidence="2">GalUA</strain>
    </source>
</reference>
<dbReference type="PANTHER" id="PTHR43415">
    <property type="entry name" value="SPERMIDINE N(1)-ACETYLTRANSFERASE"/>
    <property type="match status" value="1"/>
</dbReference>
<feature type="domain" description="N-acetyltransferase" evidence="1">
    <location>
        <begin position="8"/>
        <end position="177"/>
    </location>
</feature>
<dbReference type="Proteomes" id="UP000461768">
    <property type="component" value="Unassembled WGS sequence"/>
</dbReference>
<dbReference type="AlphaFoldDB" id="A0A7V7QID9"/>
<comment type="caution">
    <text evidence="2">The sequence shown here is derived from an EMBL/GenBank/DDBJ whole genome shotgun (WGS) entry which is preliminary data.</text>
</comment>
<evidence type="ECO:0000313" key="3">
    <source>
        <dbReference type="Proteomes" id="UP000461768"/>
    </source>
</evidence>
<dbReference type="OrthoDB" id="9795206at2"/>
<dbReference type="GO" id="GO:0016747">
    <property type="term" value="F:acyltransferase activity, transferring groups other than amino-acyl groups"/>
    <property type="evidence" value="ECO:0007669"/>
    <property type="project" value="InterPro"/>
</dbReference>
<gene>
    <name evidence="2" type="ORF">F7O84_16450</name>
</gene>
<dbReference type="RefSeq" id="WP_151147783.1">
    <property type="nucleotide sequence ID" value="NZ_WAGX01000007.1"/>
</dbReference>
<dbReference type="Gene3D" id="3.40.630.30">
    <property type="match status" value="1"/>
</dbReference>
<dbReference type="PANTHER" id="PTHR43415:SF3">
    <property type="entry name" value="GNAT-FAMILY ACETYLTRANSFERASE"/>
    <property type="match status" value="1"/>
</dbReference>
<organism evidence="2 3">
    <name type="scientific">Candidatus Galacturonatibacter soehngenii</name>
    <dbReference type="NCBI Taxonomy" id="2307010"/>
    <lineage>
        <taxon>Bacteria</taxon>
        <taxon>Bacillati</taxon>
        <taxon>Bacillota</taxon>
        <taxon>Clostridia</taxon>
        <taxon>Lachnospirales</taxon>
        <taxon>Lachnospiraceae</taxon>
        <taxon>Candidatus Galacturonatibacter</taxon>
    </lineage>
</organism>
<sequence>MLFQTKRIILRKMTAQDTEIYHKWRNDIDVMQTTAPLLDVYRIEETEEFVNQIILGSCSSKCYIILEKQSKKPIGITSLINIDHKNRNAECIIDIGEKEVWGKGYGLEAMKLLLDFGFLEMNLHRISLRVFSFNGGAIKLYEKLGFQQEGRAREAIFRDGVWHDIIHMAIIQSAYIEQMREK</sequence>
<dbReference type="EMBL" id="WAGX01000007">
    <property type="protein sequence ID" value="KAB1435962.1"/>
    <property type="molecule type" value="Genomic_DNA"/>
</dbReference>
<dbReference type="InterPro" id="IPR000182">
    <property type="entry name" value="GNAT_dom"/>
</dbReference>
<keyword evidence="2" id="KW-0808">Transferase</keyword>
<name>A0A7V7QID9_9FIRM</name>
<evidence type="ECO:0000313" key="2">
    <source>
        <dbReference type="EMBL" id="KAB1435962.1"/>
    </source>
</evidence>
<protein>
    <submittedName>
        <fullName evidence="2">GNAT family N-acetyltransferase</fullName>
    </submittedName>
</protein>
<dbReference type="PROSITE" id="PS51186">
    <property type="entry name" value="GNAT"/>
    <property type="match status" value="1"/>
</dbReference>
<dbReference type="SUPFAM" id="SSF55729">
    <property type="entry name" value="Acyl-CoA N-acyltransferases (Nat)"/>
    <property type="match status" value="1"/>
</dbReference>
<reference evidence="2 3" key="2">
    <citation type="submission" date="2020-02" db="EMBL/GenBank/DDBJ databases">
        <title>Candidatus Galacturonibacter soehngenii shows hetero-acetogenic catabolism of galacturonic acid but lacks a canonical carbon monoxide dehydrogenase/acetyl-CoA synthase complex.</title>
        <authorList>
            <person name="Diender M."/>
            <person name="Stouten G.R."/>
            <person name="Petersen J.F."/>
            <person name="Nielsen P.H."/>
            <person name="Dueholm M.S."/>
            <person name="Pronk J.T."/>
            <person name="Van Loosdrecht M.C.M."/>
        </authorList>
    </citation>
    <scope>NUCLEOTIDE SEQUENCE [LARGE SCALE GENOMIC DNA]</scope>
    <source>
        <strain evidence="2">GalUA</strain>
    </source>
</reference>